<dbReference type="AlphaFoldDB" id="A0A1M4MHA0"/>
<organism evidence="2 3">
    <name type="scientific">Methanoculleus chikugoensis</name>
    <dbReference type="NCBI Taxonomy" id="118126"/>
    <lineage>
        <taxon>Archaea</taxon>
        <taxon>Methanobacteriati</taxon>
        <taxon>Methanobacteriota</taxon>
        <taxon>Stenosarchaea group</taxon>
        <taxon>Methanomicrobia</taxon>
        <taxon>Methanomicrobiales</taxon>
        <taxon>Methanomicrobiaceae</taxon>
        <taxon>Methanoculleus</taxon>
    </lineage>
</organism>
<dbReference type="STRING" id="118126.L21_0090"/>
<dbReference type="OrthoDB" id="372448at2157"/>
<evidence type="ECO:0000256" key="1">
    <source>
        <dbReference type="SAM" id="Phobius"/>
    </source>
</evidence>
<keyword evidence="1" id="KW-0812">Transmembrane</keyword>
<sequence>MRDYIDWRMHPRDPELRGTWYYNRFWARVGLVLMILGLAFSVLVMAIRALD</sequence>
<dbReference type="Proteomes" id="UP000184671">
    <property type="component" value="Unassembled WGS sequence"/>
</dbReference>
<accession>A0A1M4MHA0</accession>
<dbReference type="EMBL" id="FMID01000004">
    <property type="protein sequence ID" value="SCL74222.1"/>
    <property type="molecule type" value="Genomic_DNA"/>
</dbReference>
<proteinExistence type="predicted"/>
<name>A0A1M4MHA0_9EURY</name>
<keyword evidence="1" id="KW-1133">Transmembrane helix</keyword>
<dbReference type="RefSeq" id="WP_178377655.1">
    <property type="nucleotide sequence ID" value="NZ_FMID01000004.1"/>
</dbReference>
<protein>
    <submittedName>
        <fullName evidence="2">Uncharacterized protein</fullName>
    </submittedName>
</protein>
<feature type="transmembrane region" description="Helical" evidence="1">
    <location>
        <begin position="25"/>
        <end position="47"/>
    </location>
</feature>
<gene>
    <name evidence="2" type="ORF">L21_0090</name>
</gene>
<evidence type="ECO:0000313" key="3">
    <source>
        <dbReference type="Proteomes" id="UP000184671"/>
    </source>
</evidence>
<reference evidence="2 3" key="1">
    <citation type="submission" date="2016-08" db="EMBL/GenBank/DDBJ databases">
        <authorList>
            <person name="Seilhamer J.J."/>
        </authorList>
    </citation>
    <scope>NUCLEOTIDE SEQUENCE [LARGE SCALE GENOMIC DNA]</scope>
    <source>
        <strain evidence="2">L21-II-0</strain>
    </source>
</reference>
<evidence type="ECO:0000313" key="2">
    <source>
        <dbReference type="EMBL" id="SCL74222.1"/>
    </source>
</evidence>
<keyword evidence="1" id="KW-0472">Membrane</keyword>